<dbReference type="Gene3D" id="2.20.100.10">
    <property type="entry name" value="Thrombospondin type-1 (TSP1) repeat"/>
    <property type="match status" value="1"/>
</dbReference>
<gene>
    <name evidence="2" type="ORF">PXEA_LOCUS31779</name>
</gene>
<sequence length="208" mass="22842">ETSSTTLSTIPPSVEAKICQAWSEWTSCSSLCGKGLRKRARICERSLLPVSVTPGLAPGDTTASMTEEESGLNHNEVEEEEEACTSSSCYCLLTTERLQAAFDLSPQRINQSNMESPVNLSAYDVGSSREQLEGMIELKSGVVDWGTVWIELDGSWGLTHPMEEVHEDDIVEAGVRVQIPCASCECTERGQLNCTRRIHCRKSQDGVR</sequence>
<dbReference type="OrthoDB" id="5973910at2759"/>
<dbReference type="InterPro" id="IPR036383">
    <property type="entry name" value="TSP1_rpt_sf"/>
</dbReference>
<reference evidence="2" key="1">
    <citation type="submission" date="2018-11" db="EMBL/GenBank/DDBJ databases">
        <authorList>
            <consortium name="Pathogen Informatics"/>
        </authorList>
    </citation>
    <scope>NUCLEOTIDE SEQUENCE</scope>
</reference>
<evidence type="ECO:0000256" key="1">
    <source>
        <dbReference type="SAM" id="MobiDB-lite"/>
    </source>
</evidence>
<feature type="region of interest" description="Disordered" evidence="1">
    <location>
        <begin position="54"/>
        <end position="77"/>
    </location>
</feature>
<dbReference type="Proteomes" id="UP000784294">
    <property type="component" value="Unassembled WGS sequence"/>
</dbReference>
<organism evidence="2 3">
    <name type="scientific">Protopolystoma xenopodis</name>
    <dbReference type="NCBI Taxonomy" id="117903"/>
    <lineage>
        <taxon>Eukaryota</taxon>
        <taxon>Metazoa</taxon>
        <taxon>Spiralia</taxon>
        <taxon>Lophotrochozoa</taxon>
        <taxon>Platyhelminthes</taxon>
        <taxon>Monogenea</taxon>
        <taxon>Polyopisthocotylea</taxon>
        <taxon>Polystomatidea</taxon>
        <taxon>Polystomatidae</taxon>
        <taxon>Protopolystoma</taxon>
    </lineage>
</organism>
<protein>
    <recommendedName>
        <fullName evidence="4">Spondin domain-containing protein</fullName>
    </recommendedName>
</protein>
<dbReference type="EMBL" id="CAAALY010257585">
    <property type="protein sequence ID" value="VEL38339.1"/>
    <property type="molecule type" value="Genomic_DNA"/>
</dbReference>
<dbReference type="SUPFAM" id="SSF82895">
    <property type="entry name" value="TSP-1 type 1 repeat"/>
    <property type="match status" value="1"/>
</dbReference>
<evidence type="ECO:0008006" key="4">
    <source>
        <dbReference type="Google" id="ProtNLM"/>
    </source>
</evidence>
<dbReference type="InterPro" id="IPR000884">
    <property type="entry name" value="TSP1_rpt"/>
</dbReference>
<evidence type="ECO:0000313" key="2">
    <source>
        <dbReference type="EMBL" id="VEL38339.1"/>
    </source>
</evidence>
<name>A0A3S5FGI3_9PLAT</name>
<evidence type="ECO:0000313" key="3">
    <source>
        <dbReference type="Proteomes" id="UP000784294"/>
    </source>
</evidence>
<keyword evidence="3" id="KW-1185">Reference proteome</keyword>
<comment type="caution">
    <text evidence="2">The sequence shown here is derived from an EMBL/GenBank/DDBJ whole genome shotgun (WGS) entry which is preliminary data.</text>
</comment>
<accession>A0A3S5FGI3</accession>
<dbReference type="Pfam" id="PF00090">
    <property type="entry name" value="TSP_1"/>
    <property type="match status" value="1"/>
</dbReference>
<proteinExistence type="predicted"/>
<feature type="non-terminal residue" evidence="2">
    <location>
        <position position="1"/>
    </location>
</feature>
<dbReference type="PROSITE" id="PS50092">
    <property type="entry name" value="TSP1"/>
    <property type="match status" value="1"/>
</dbReference>
<dbReference type="AlphaFoldDB" id="A0A3S5FGI3"/>